<name>A0A1Y5T5N9_9RHOB</name>
<evidence type="ECO:0000313" key="3">
    <source>
        <dbReference type="Proteomes" id="UP000193870"/>
    </source>
</evidence>
<dbReference type="InterPro" id="IPR026336">
    <property type="entry name" value="PdeM-like"/>
</dbReference>
<feature type="domain" description="Calcineurin-like phosphoesterase" evidence="1">
    <location>
        <begin position="35"/>
        <end position="142"/>
    </location>
</feature>
<dbReference type="PIRSF" id="PIRSF000887">
    <property type="entry name" value="Pesterase_MJ0037"/>
    <property type="match status" value="1"/>
</dbReference>
<proteinExistence type="predicted"/>
<dbReference type="NCBIfam" id="TIGR04123">
    <property type="entry name" value="P_estr_lig_assc"/>
    <property type="match status" value="1"/>
</dbReference>
<dbReference type="STRING" id="315423.SAMN04488020_107106"/>
<dbReference type="GO" id="GO:0016787">
    <property type="term" value="F:hydrolase activity"/>
    <property type="evidence" value="ECO:0007669"/>
    <property type="project" value="InterPro"/>
</dbReference>
<gene>
    <name evidence="2" type="ORF">PAM7066_02579</name>
</gene>
<dbReference type="PANTHER" id="PTHR39323">
    <property type="entry name" value="BLR1149 PROTEIN"/>
    <property type="match status" value="1"/>
</dbReference>
<dbReference type="SUPFAM" id="SSF56300">
    <property type="entry name" value="Metallo-dependent phosphatases"/>
    <property type="match status" value="1"/>
</dbReference>
<dbReference type="InterPro" id="IPR004843">
    <property type="entry name" value="Calcineurin-like_PHP"/>
</dbReference>
<dbReference type="Proteomes" id="UP000193870">
    <property type="component" value="Unassembled WGS sequence"/>
</dbReference>
<dbReference type="PANTHER" id="PTHR39323:SF1">
    <property type="entry name" value="BLR1149 PROTEIN"/>
    <property type="match status" value="1"/>
</dbReference>
<dbReference type="EMBL" id="FWFV01000007">
    <property type="protein sequence ID" value="SLN54606.1"/>
    <property type="molecule type" value="Genomic_DNA"/>
</dbReference>
<keyword evidence="3" id="KW-1185">Reference proteome</keyword>
<dbReference type="InterPro" id="IPR024173">
    <property type="entry name" value="Pesterase_MJ0037-like"/>
</dbReference>
<reference evidence="2 3" key="1">
    <citation type="submission" date="2017-03" db="EMBL/GenBank/DDBJ databases">
        <authorList>
            <person name="Afonso C.L."/>
            <person name="Miller P.J."/>
            <person name="Scott M.A."/>
            <person name="Spackman E."/>
            <person name="Goraichik I."/>
            <person name="Dimitrov K.M."/>
            <person name="Suarez D.L."/>
            <person name="Swayne D.E."/>
        </authorList>
    </citation>
    <scope>NUCLEOTIDE SEQUENCE [LARGE SCALE GENOMIC DNA]</scope>
    <source>
        <strain evidence="2 3">CECT 7066</strain>
    </source>
</reference>
<dbReference type="InterPro" id="IPR029052">
    <property type="entry name" value="Metallo-depent_PP-like"/>
</dbReference>
<dbReference type="AlphaFoldDB" id="A0A1Y5T5N9"/>
<accession>A0A1Y5T5N9</accession>
<sequence>MPIERNMNFCDFQLSGETLRILSTGALWWPAEATLVVSDLHLCKSERVARRSGQMLPPYETRDTLARLDSDVLATKPARVICLGDSFDDDAAREGLGDAETLWISRMQAGREWVWIAGNHDPAPVDLGGTAKSELLAGPLTFRHIATPEQGEISGHYHPKARLALGGKMVSRPCCLHDGRHAILPAYGTYTGGLDWTSPALASLLAPGACAILTGRQPCAVPVPQRARA</sequence>
<evidence type="ECO:0000313" key="2">
    <source>
        <dbReference type="EMBL" id="SLN54606.1"/>
    </source>
</evidence>
<dbReference type="Gene3D" id="3.60.21.10">
    <property type="match status" value="1"/>
</dbReference>
<evidence type="ECO:0000259" key="1">
    <source>
        <dbReference type="Pfam" id="PF00149"/>
    </source>
</evidence>
<dbReference type="Pfam" id="PF00149">
    <property type="entry name" value="Metallophos"/>
    <property type="match status" value="1"/>
</dbReference>
<organism evidence="2 3">
    <name type="scientific">Palleronia marisminoris</name>
    <dbReference type="NCBI Taxonomy" id="315423"/>
    <lineage>
        <taxon>Bacteria</taxon>
        <taxon>Pseudomonadati</taxon>
        <taxon>Pseudomonadota</taxon>
        <taxon>Alphaproteobacteria</taxon>
        <taxon>Rhodobacterales</taxon>
        <taxon>Roseobacteraceae</taxon>
        <taxon>Palleronia</taxon>
    </lineage>
</organism>
<protein>
    <submittedName>
        <fullName evidence="2">Calcineurin-like phosphoesterase</fullName>
    </submittedName>
</protein>